<reference evidence="1 2" key="1">
    <citation type="journal article" date="2021" name="Microorganisms">
        <title>Bacterial Dimethylsulfoniopropionate Biosynthesis in the East China Sea.</title>
        <authorList>
            <person name="Liu J."/>
            <person name="Zhang Y."/>
            <person name="Liu J."/>
            <person name="Zhong H."/>
            <person name="Williams B.T."/>
            <person name="Zheng Y."/>
            <person name="Curson A.R.J."/>
            <person name="Sun C."/>
            <person name="Sun H."/>
            <person name="Song D."/>
            <person name="Wagner Mackenzie B."/>
            <person name="Bermejo Martinez A."/>
            <person name="Todd J.D."/>
            <person name="Zhang X.H."/>
        </authorList>
    </citation>
    <scope>NUCLEOTIDE SEQUENCE [LARGE SCALE GENOMIC DNA]</scope>
    <source>
        <strain evidence="1 2">ESS08</strain>
    </source>
</reference>
<evidence type="ECO:0000313" key="1">
    <source>
        <dbReference type="EMBL" id="MBS8263816.1"/>
    </source>
</evidence>
<protein>
    <submittedName>
        <fullName evidence="1">Uncharacterized protein</fullName>
    </submittedName>
</protein>
<accession>A0A944CIF8</accession>
<gene>
    <name evidence="1" type="ORF">DYI25_05100</name>
</gene>
<organism evidence="1 2">
    <name type="scientific">Mesobacillus boroniphilus</name>
    <dbReference type="NCBI Taxonomy" id="308892"/>
    <lineage>
        <taxon>Bacteria</taxon>
        <taxon>Bacillati</taxon>
        <taxon>Bacillota</taxon>
        <taxon>Bacilli</taxon>
        <taxon>Bacillales</taxon>
        <taxon>Bacillaceae</taxon>
        <taxon>Mesobacillus</taxon>
    </lineage>
</organism>
<proteinExistence type="predicted"/>
<comment type="caution">
    <text evidence="1">The sequence shown here is derived from an EMBL/GenBank/DDBJ whole genome shotgun (WGS) entry which is preliminary data.</text>
</comment>
<dbReference type="EMBL" id="QTKX01000001">
    <property type="protein sequence ID" value="MBS8263816.1"/>
    <property type="molecule type" value="Genomic_DNA"/>
</dbReference>
<keyword evidence="2" id="KW-1185">Reference proteome</keyword>
<dbReference type="Proteomes" id="UP000761411">
    <property type="component" value="Unassembled WGS sequence"/>
</dbReference>
<evidence type="ECO:0000313" key="2">
    <source>
        <dbReference type="Proteomes" id="UP000761411"/>
    </source>
</evidence>
<name>A0A944CIF8_9BACI</name>
<sequence length="95" mass="11182">MLCLKKVVRPNIWRKIMCPKQGKKDLLAIRRIQKGKISVSGRDNISDKKPINDTIEHMSKIEGYLTDAELNKLPVPLRYFGHLYLVTFLYRYYLS</sequence>
<dbReference type="AlphaFoldDB" id="A0A944CIF8"/>